<dbReference type="SUPFAM" id="SSF52096">
    <property type="entry name" value="ClpP/crotonase"/>
    <property type="match status" value="1"/>
</dbReference>
<comment type="caution">
    <text evidence="2">The sequence shown here is derived from an EMBL/GenBank/DDBJ whole genome shotgun (WGS) entry which is preliminary data.</text>
</comment>
<accession>A0A4S8QA63</accession>
<dbReference type="Pfam" id="PF00378">
    <property type="entry name" value="ECH_1"/>
    <property type="match status" value="1"/>
</dbReference>
<dbReference type="InterPro" id="IPR014748">
    <property type="entry name" value="Enoyl-CoA_hydra_C"/>
</dbReference>
<proteinExistence type="inferred from homology"/>
<reference evidence="2 3" key="2">
    <citation type="submission" date="2019-05" db="EMBL/GenBank/DDBJ databases">
        <title>Glycomyces buryatensis sp. nov.</title>
        <authorList>
            <person name="Nikitina E."/>
        </authorList>
    </citation>
    <scope>NUCLEOTIDE SEQUENCE [LARGE SCALE GENOMIC DNA]</scope>
    <source>
        <strain evidence="2 3">18</strain>
    </source>
</reference>
<dbReference type="PANTHER" id="PTHR42964">
    <property type="entry name" value="ENOYL-COA HYDRATASE"/>
    <property type="match status" value="1"/>
</dbReference>
<dbReference type="InterPro" id="IPR029045">
    <property type="entry name" value="ClpP/crotonase-like_dom_sf"/>
</dbReference>
<evidence type="ECO:0000313" key="2">
    <source>
        <dbReference type="EMBL" id="THV41150.1"/>
    </source>
</evidence>
<gene>
    <name evidence="2" type="ORF">FAB82_12925</name>
</gene>
<dbReference type="InterPro" id="IPR051683">
    <property type="entry name" value="Enoyl-CoA_Hydratase/Isomerase"/>
</dbReference>
<comment type="similarity">
    <text evidence="1">Belongs to the enoyl-CoA hydratase/isomerase family.</text>
</comment>
<reference evidence="3" key="1">
    <citation type="submission" date="2019-04" db="EMBL/GenBank/DDBJ databases">
        <title>Nocardioides xinjiangensis sp. nov.</title>
        <authorList>
            <person name="Liu S."/>
        </authorList>
    </citation>
    <scope>NUCLEOTIDE SEQUENCE [LARGE SCALE GENOMIC DNA]</scope>
    <source>
        <strain evidence="3">18</strain>
    </source>
</reference>
<dbReference type="EMBL" id="STGY01000051">
    <property type="protein sequence ID" value="THV41150.1"/>
    <property type="molecule type" value="Genomic_DNA"/>
</dbReference>
<evidence type="ECO:0000313" key="3">
    <source>
        <dbReference type="Proteomes" id="UP000308760"/>
    </source>
</evidence>
<dbReference type="Gene3D" id="1.10.12.10">
    <property type="entry name" value="Lyase 2-enoyl-coa Hydratase, Chain A, domain 2"/>
    <property type="match status" value="1"/>
</dbReference>
<dbReference type="InterPro" id="IPR001753">
    <property type="entry name" value="Enoyl-CoA_hydra/iso"/>
</dbReference>
<dbReference type="Gene3D" id="3.90.226.10">
    <property type="entry name" value="2-enoyl-CoA Hydratase, Chain A, domain 1"/>
    <property type="match status" value="1"/>
</dbReference>
<dbReference type="Proteomes" id="UP000308760">
    <property type="component" value="Unassembled WGS sequence"/>
</dbReference>
<dbReference type="GO" id="GO:0003824">
    <property type="term" value="F:catalytic activity"/>
    <property type="evidence" value="ECO:0007669"/>
    <property type="project" value="UniProtKB-ARBA"/>
</dbReference>
<dbReference type="AlphaFoldDB" id="A0A4S8QA63"/>
<evidence type="ECO:0000256" key="1">
    <source>
        <dbReference type="ARBA" id="ARBA00005254"/>
    </source>
</evidence>
<name>A0A4S8QA63_9ACTN</name>
<organism evidence="2 3">
    <name type="scientific">Glycomyces buryatensis</name>
    <dbReference type="NCBI Taxonomy" id="2570927"/>
    <lineage>
        <taxon>Bacteria</taxon>
        <taxon>Bacillati</taxon>
        <taxon>Actinomycetota</taxon>
        <taxon>Actinomycetes</taxon>
        <taxon>Glycomycetales</taxon>
        <taxon>Glycomycetaceae</taxon>
        <taxon>Glycomyces</taxon>
    </lineage>
</organism>
<protein>
    <submittedName>
        <fullName evidence="2">Enoyl-CoA hydratase</fullName>
    </submittedName>
</protein>
<keyword evidence="3" id="KW-1185">Reference proteome</keyword>
<dbReference type="CDD" id="cd06558">
    <property type="entry name" value="crotonase-like"/>
    <property type="match status" value="1"/>
</dbReference>
<dbReference type="PANTHER" id="PTHR42964:SF1">
    <property type="entry name" value="POLYKETIDE BIOSYNTHESIS ENOYL-COA HYDRATASE PKSH-RELATED"/>
    <property type="match status" value="1"/>
</dbReference>
<sequence>MHVETEPVPGGLGGIRGGGNDFGGHAHYGTGVDSNDALIRYQDAHKVALITLDAPQRRNALSTSMIAQIREALARARSDERKRVVVIDHAGPWFCAGADLAESARATRLEELPAAHLAELLADICESPKPVVAVARGGARGGGVGLLAAADLVVSDYRAEFAFSEVRLGVVPAVIGPVVARKLTRGLMRRLFMTGESFSAVDGVGWGLVTKATAPDSVERHQADTVEKLLAGGPKALAGVKALTATPGLRDELRSAAAVTAEYFFSEEGREGVRSFIEKSSPPWVD</sequence>
<dbReference type="OrthoDB" id="370015at2"/>